<organism evidence="2 3">
    <name type="scientific">Scophthalmus maximus</name>
    <name type="common">Turbot</name>
    <name type="synonym">Psetta maxima</name>
    <dbReference type="NCBI Taxonomy" id="52904"/>
    <lineage>
        <taxon>Eukaryota</taxon>
        <taxon>Metazoa</taxon>
        <taxon>Chordata</taxon>
        <taxon>Craniata</taxon>
        <taxon>Vertebrata</taxon>
        <taxon>Euteleostomi</taxon>
        <taxon>Actinopterygii</taxon>
        <taxon>Neopterygii</taxon>
        <taxon>Teleostei</taxon>
        <taxon>Neoteleostei</taxon>
        <taxon>Acanthomorphata</taxon>
        <taxon>Carangaria</taxon>
        <taxon>Pleuronectiformes</taxon>
        <taxon>Pleuronectoidei</taxon>
        <taxon>Scophthalmidae</taxon>
        <taxon>Scophthalmus</taxon>
    </lineage>
</organism>
<accession>A0A6A4RP00</accession>
<name>A0A6A4RP00_SCOMX</name>
<dbReference type="AlphaFoldDB" id="A0A6A4RP00"/>
<dbReference type="Proteomes" id="UP000438429">
    <property type="component" value="Unassembled WGS sequence"/>
</dbReference>
<evidence type="ECO:0000256" key="1">
    <source>
        <dbReference type="SAM" id="MobiDB-lite"/>
    </source>
</evidence>
<protein>
    <submittedName>
        <fullName evidence="2">Uncharacterized protein</fullName>
    </submittedName>
</protein>
<sequence>MCSASSDNKPKRGPRTKGPRVKPRLIRAALRKDDSIGDTEVKLKSQAQLLISNENTATRGEILPFQDFSSFSGDADVTLLRERR</sequence>
<feature type="region of interest" description="Disordered" evidence="1">
    <location>
        <begin position="1"/>
        <end position="22"/>
    </location>
</feature>
<evidence type="ECO:0000313" key="3">
    <source>
        <dbReference type="Proteomes" id="UP000438429"/>
    </source>
</evidence>
<gene>
    <name evidence="2" type="ORF">F2P81_024243</name>
</gene>
<dbReference type="EMBL" id="VEVO01000022">
    <property type="protein sequence ID" value="KAF0023613.1"/>
    <property type="molecule type" value="Genomic_DNA"/>
</dbReference>
<comment type="caution">
    <text evidence="2">The sequence shown here is derived from an EMBL/GenBank/DDBJ whole genome shotgun (WGS) entry which is preliminary data.</text>
</comment>
<reference evidence="2 3" key="1">
    <citation type="submission" date="2019-06" db="EMBL/GenBank/DDBJ databases">
        <title>Draft genomes of female and male turbot (Scophthalmus maximus).</title>
        <authorList>
            <person name="Xu H."/>
            <person name="Xu X.-W."/>
            <person name="Shao C."/>
            <person name="Chen S."/>
        </authorList>
    </citation>
    <scope>NUCLEOTIDE SEQUENCE [LARGE SCALE GENOMIC DNA]</scope>
    <source>
        <strain evidence="2">Ysfricsl-2016a</strain>
        <tissue evidence="2">Blood</tissue>
    </source>
</reference>
<proteinExistence type="predicted"/>
<feature type="compositionally biased region" description="Basic residues" evidence="1">
    <location>
        <begin position="11"/>
        <end position="22"/>
    </location>
</feature>
<evidence type="ECO:0000313" key="2">
    <source>
        <dbReference type="EMBL" id="KAF0023613.1"/>
    </source>
</evidence>